<keyword evidence="1" id="KW-0732">Signal</keyword>
<evidence type="ECO:0000313" key="2">
    <source>
        <dbReference type="EMBL" id="KAL3087960.1"/>
    </source>
</evidence>
<dbReference type="EMBL" id="JBICBT010001007">
    <property type="protein sequence ID" value="KAL3087960.1"/>
    <property type="molecule type" value="Genomic_DNA"/>
</dbReference>
<feature type="chain" id="PRO_5044894464" evidence="1">
    <location>
        <begin position="20"/>
        <end position="93"/>
    </location>
</feature>
<protein>
    <submittedName>
        <fullName evidence="2">Uncharacterized protein</fullName>
    </submittedName>
</protein>
<gene>
    <name evidence="2" type="ORF">niasHT_022034</name>
</gene>
<evidence type="ECO:0000313" key="3">
    <source>
        <dbReference type="Proteomes" id="UP001620626"/>
    </source>
</evidence>
<name>A0ABD2JBH1_9BILA</name>
<proteinExistence type="predicted"/>
<keyword evidence="3" id="KW-1185">Reference proteome</keyword>
<sequence>MFASKFLLIFLVCVAFAIGHPMESAEDGDEAMGETKHGKSARKMVKNHLPKDEFKQAFSPLVPLNLRRRNSSVALIRWRSKICILVTFLSSLV</sequence>
<feature type="signal peptide" evidence="1">
    <location>
        <begin position="1"/>
        <end position="19"/>
    </location>
</feature>
<evidence type="ECO:0000256" key="1">
    <source>
        <dbReference type="SAM" id="SignalP"/>
    </source>
</evidence>
<reference evidence="2 3" key="1">
    <citation type="submission" date="2024-10" db="EMBL/GenBank/DDBJ databases">
        <authorList>
            <person name="Kim D."/>
        </authorList>
    </citation>
    <scope>NUCLEOTIDE SEQUENCE [LARGE SCALE GENOMIC DNA]</scope>
    <source>
        <strain evidence="2">BH-2024</strain>
    </source>
</reference>
<comment type="caution">
    <text evidence="2">The sequence shown here is derived from an EMBL/GenBank/DDBJ whole genome shotgun (WGS) entry which is preliminary data.</text>
</comment>
<dbReference type="AlphaFoldDB" id="A0ABD2JBH1"/>
<accession>A0ABD2JBH1</accession>
<dbReference type="Proteomes" id="UP001620626">
    <property type="component" value="Unassembled WGS sequence"/>
</dbReference>
<organism evidence="2 3">
    <name type="scientific">Heterodera trifolii</name>
    <dbReference type="NCBI Taxonomy" id="157864"/>
    <lineage>
        <taxon>Eukaryota</taxon>
        <taxon>Metazoa</taxon>
        <taxon>Ecdysozoa</taxon>
        <taxon>Nematoda</taxon>
        <taxon>Chromadorea</taxon>
        <taxon>Rhabditida</taxon>
        <taxon>Tylenchina</taxon>
        <taxon>Tylenchomorpha</taxon>
        <taxon>Tylenchoidea</taxon>
        <taxon>Heteroderidae</taxon>
        <taxon>Heteroderinae</taxon>
        <taxon>Heterodera</taxon>
    </lineage>
</organism>